<keyword evidence="1" id="KW-1133">Transmembrane helix</keyword>
<feature type="transmembrane region" description="Helical" evidence="1">
    <location>
        <begin position="12"/>
        <end position="32"/>
    </location>
</feature>
<gene>
    <name evidence="2" type="ORF">A5802_002760</name>
</gene>
<dbReference type="EMBL" id="NGMS01000002">
    <property type="protein sequence ID" value="OTP25607.1"/>
    <property type="molecule type" value="Genomic_DNA"/>
</dbReference>
<evidence type="ECO:0000256" key="1">
    <source>
        <dbReference type="SAM" id="Phobius"/>
    </source>
</evidence>
<comment type="caution">
    <text evidence="2">The sequence shown here is derived from an EMBL/GenBank/DDBJ whole genome shotgun (WGS) entry which is preliminary data.</text>
</comment>
<evidence type="ECO:0000313" key="2">
    <source>
        <dbReference type="EMBL" id="OTP25607.1"/>
    </source>
</evidence>
<protein>
    <submittedName>
        <fullName evidence="2">Uncharacterized protein</fullName>
    </submittedName>
</protein>
<dbReference type="Proteomes" id="UP000195024">
    <property type="component" value="Unassembled WGS sequence"/>
</dbReference>
<sequence>MMKKIQRFGGAMLAPVMLFSFFGIVIGFSLLLSNQTIMGDIAAPDTL</sequence>
<dbReference type="AlphaFoldDB" id="A0A242KXZ2"/>
<keyword evidence="1" id="KW-0472">Membrane</keyword>
<reference evidence="2 3" key="1">
    <citation type="submission" date="2017-05" db="EMBL/GenBank/DDBJ databases">
        <title>The Genome Sequence of Enterococcus mundtii 6B1_DIV0119.</title>
        <authorList>
            <consortium name="The Broad Institute Genomics Platform"/>
            <consortium name="The Broad Institute Genomic Center for Infectious Diseases"/>
            <person name="Earl A."/>
            <person name="Manson A."/>
            <person name="Schwartman J."/>
            <person name="Gilmore M."/>
            <person name="Abouelleil A."/>
            <person name="Cao P."/>
            <person name="Chapman S."/>
            <person name="Cusick C."/>
            <person name="Shea T."/>
            <person name="Young S."/>
            <person name="Neafsey D."/>
            <person name="Nusbaum C."/>
            <person name="Birren B."/>
        </authorList>
    </citation>
    <scope>NUCLEOTIDE SEQUENCE [LARGE SCALE GENOMIC DNA]</scope>
    <source>
        <strain evidence="2 3">6B1_DIV0119</strain>
    </source>
</reference>
<proteinExistence type="predicted"/>
<keyword evidence="1" id="KW-0812">Transmembrane</keyword>
<evidence type="ECO:0000313" key="3">
    <source>
        <dbReference type="Proteomes" id="UP000195024"/>
    </source>
</evidence>
<organism evidence="2 3">
    <name type="scientific">Enterococcus mundtii</name>
    <dbReference type="NCBI Taxonomy" id="53346"/>
    <lineage>
        <taxon>Bacteria</taxon>
        <taxon>Bacillati</taxon>
        <taxon>Bacillota</taxon>
        <taxon>Bacilli</taxon>
        <taxon>Lactobacillales</taxon>
        <taxon>Enterococcaceae</taxon>
        <taxon>Enterococcus</taxon>
    </lineage>
</organism>
<name>A0A242KXZ2_ENTMU</name>
<accession>A0A242KXZ2</accession>